<proteinExistence type="predicted"/>
<keyword evidence="3" id="KW-1185">Reference proteome</keyword>
<dbReference type="AlphaFoldDB" id="A0A975F3T9"/>
<gene>
    <name evidence="1" type="ORF">HRI96_08580</name>
    <name evidence="2" type="ORF">HRQ91_06500</name>
</gene>
<dbReference type="KEGG" id="tpav:HRQ91_06500"/>
<evidence type="ECO:0000313" key="2">
    <source>
        <dbReference type="EMBL" id="QTQ14134.1"/>
    </source>
</evidence>
<accession>A0A975F3T9</accession>
<evidence type="ECO:0000313" key="1">
    <source>
        <dbReference type="EMBL" id="QTQ12246.1"/>
    </source>
</evidence>
<dbReference type="EMBL" id="CP054142">
    <property type="protein sequence ID" value="QTQ14134.1"/>
    <property type="molecule type" value="Genomic_DNA"/>
</dbReference>
<dbReference type="RefSeq" id="WP_210116961.1">
    <property type="nucleotide sequence ID" value="NZ_CP054142.1"/>
</dbReference>
<name>A0A975F3T9_9SPIR</name>
<reference evidence="2" key="1">
    <citation type="submission" date="2020-05" db="EMBL/GenBank/DDBJ databases">
        <authorList>
            <person name="Zeng H."/>
            <person name="Chan Y.K."/>
            <person name="Watt R.M."/>
        </authorList>
    </citation>
    <scope>NUCLEOTIDE SEQUENCE</scope>
    <source>
        <strain evidence="2">ATCC 700770</strain>
        <strain evidence="1">ATCC 700773</strain>
    </source>
</reference>
<reference evidence="2 3" key="2">
    <citation type="journal article" date="2021" name="Microbiol. Resour. Announc.">
        <title>Complete Genome Sequences of Three Human Oral Treponema parvum Isolates.</title>
        <authorList>
            <person name="Zeng H."/>
            <person name="Watt R.M."/>
        </authorList>
    </citation>
    <scope>NUCLEOTIDE SEQUENCE [LARGE SCALE GENOMIC DNA]</scope>
    <source>
        <strain evidence="2 3">ATCC 700770</strain>
        <strain evidence="1">ATCC 700773</strain>
    </source>
</reference>
<dbReference type="EMBL" id="CP054257">
    <property type="protein sequence ID" value="QTQ12246.1"/>
    <property type="molecule type" value="Genomic_DNA"/>
</dbReference>
<dbReference type="Proteomes" id="UP000671995">
    <property type="component" value="Chromosome"/>
</dbReference>
<protein>
    <submittedName>
        <fullName evidence="2">CopG family transcriptional regulator</fullName>
    </submittedName>
</protein>
<organism evidence="2 3">
    <name type="scientific">Treponema parvum</name>
    <dbReference type="NCBI Taxonomy" id="138851"/>
    <lineage>
        <taxon>Bacteria</taxon>
        <taxon>Pseudomonadati</taxon>
        <taxon>Spirochaetota</taxon>
        <taxon>Spirochaetia</taxon>
        <taxon>Spirochaetales</taxon>
        <taxon>Treponemataceae</taxon>
        <taxon>Treponema</taxon>
    </lineage>
</organism>
<dbReference type="Proteomes" id="UP000671908">
    <property type="component" value="Chromosome"/>
</dbReference>
<evidence type="ECO:0000313" key="3">
    <source>
        <dbReference type="Proteomes" id="UP000671908"/>
    </source>
</evidence>
<sequence>MTNTATVNFRVNPVCKSRIEKLAKLTKRPASFFYNYLLNEYLDDLEDIFLAEEIVKNVRSGKEAVYSLSEVESELGI</sequence>